<dbReference type="GO" id="GO:0030119">
    <property type="term" value="C:AP-type membrane coat adaptor complex"/>
    <property type="evidence" value="ECO:0007669"/>
    <property type="project" value="TreeGrafter"/>
</dbReference>
<dbReference type="Proteomes" id="UP000008141">
    <property type="component" value="Unassembled WGS sequence"/>
</dbReference>
<dbReference type="InParanoid" id="E1Z2A5"/>
<name>E1Z2A5_CHLVA</name>
<dbReference type="PANTHER" id="PTHR34033">
    <property type="entry name" value="AP-5 COMPLEX SUBUNIT BETA-1"/>
    <property type="match status" value="1"/>
</dbReference>
<feature type="region of interest" description="Disordered" evidence="1">
    <location>
        <begin position="214"/>
        <end position="237"/>
    </location>
</feature>
<feature type="region of interest" description="Disordered" evidence="1">
    <location>
        <begin position="928"/>
        <end position="970"/>
    </location>
</feature>
<reference evidence="2 3" key="1">
    <citation type="journal article" date="2010" name="Plant Cell">
        <title>The Chlorella variabilis NC64A genome reveals adaptation to photosymbiosis, coevolution with viruses, and cryptic sex.</title>
        <authorList>
            <person name="Blanc G."/>
            <person name="Duncan G."/>
            <person name="Agarkova I."/>
            <person name="Borodovsky M."/>
            <person name="Gurnon J."/>
            <person name="Kuo A."/>
            <person name="Lindquist E."/>
            <person name="Lucas S."/>
            <person name="Pangilinan J."/>
            <person name="Polle J."/>
            <person name="Salamov A."/>
            <person name="Terry A."/>
            <person name="Yamada T."/>
            <person name="Dunigan D.D."/>
            <person name="Grigoriev I.V."/>
            <person name="Claverie J.M."/>
            <person name="Van Etten J.L."/>
        </authorList>
    </citation>
    <scope>NUCLEOTIDE SEQUENCE [LARGE SCALE GENOMIC DNA]</scope>
    <source>
        <strain evidence="2 3">NC64A</strain>
    </source>
</reference>
<dbReference type="KEGG" id="cvr:CHLNCDRAFT_56478"/>
<feature type="compositionally biased region" description="Polar residues" evidence="1">
    <location>
        <begin position="948"/>
        <end position="970"/>
    </location>
</feature>
<dbReference type="EMBL" id="GL433835">
    <property type="protein sequence ID" value="EFN59626.1"/>
    <property type="molecule type" value="Genomic_DNA"/>
</dbReference>
<feature type="compositionally biased region" description="Low complexity" evidence="1">
    <location>
        <begin position="775"/>
        <end position="794"/>
    </location>
</feature>
<dbReference type="InterPro" id="IPR038741">
    <property type="entry name" value="AP5B1"/>
</dbReference>
<dbReference type="RefSeq" id="XP_005851728.1">
    <property type="nucleotide sequence ID" value="XM_005851666.1"/>
</dbReference>
<keyword evidence="3" id="KW-1185">Reference proteome</keyword>
<feature type="compositionally biased region" description="Basic and acidic residues" evidence="1">
    <location>
        <begin position="226"/>
        <end position="235"/>
    </location>
</feature>
<dbReference type="GO" id="GO:0016197">
    <property type="term" value="P:endosomal transport"/>
    <property type="evidence" value="ECO:0007669"/>
    <property type="project" value="InterPro"/>
</dbReference>
<feature type="region of interest" description="Disordered" evidence="1">
    <location>
        <begin position="721"/>
        <end position="749"/>
    </location>
</feature>
<accession>E1Z2A5</accession>
<dbReference type="AlphaFoldDB" id="E1Z2A5"/>
<evidence type="ECO:0000313" key="3">
    <source>
        <dbReference type="Proteomes" id="UP000008141"/>
    </source>
</evidence>
<feature type="compositionally biased region" description="Low complexity" evidence="1">
    <location>
        <begin position="928"/>
        <end position="939"/>
    </location>
</feature>
<evidence type="ECO:0000313" key="2">
    <source>
        <dbReference type="EMBL" id="EFN59626.1"/>
    </source>
</evidence>
<dbReference type="GeneID" id="17359496"/>
<sequence>MGKKRAPLQLGQRQWQALVGGEPSALEALLQEPGRATDLVRAIAIALQPGGTLNTADAGLRLQVLGLLEQRAVELCGDAPTDLLRQLYEVVRDRAAAAPRDAPPTAARLQLAALHTLTQLLVKLDMPQRDARLVKVHVEMLFRVMERGGPHAAAAPDLCRAAATCLRVMEEGAPTLLLAGSKQLLELARRETSAAAESYATLAARVLAHGAGEPRCLDGQSGSGEESGRPEEHAEQAAAAAGVRACCQAGAPAMSAVAEEEQEPSAFSVLSSIDVRALVLGGGSGSDSGCATPAGARDISPHGTLDAAHEAMTAFASGRTATSSEDLSSPKEVPGSPRGVASLLGTASTCDDSGRSSALSAVRDAAARAPLSRHASIASSEISGSVQLDSGAVQPLLSPASPGLRHYRVPQHLHWPDALGQDAVCVCLAPEALPDLRQACLEFLAALPLLSVEGVACVTAALPPIMRLAQLPAEQLQAELDGLLHSGRTLMLQAVLRLYSEVPEGFGEWQCRLVDSVLMMVNGPTPTEHRVVAATWCLVQHHAQMHGRQPSLFAGNWRQLLPRPDDPPQLLSLKVKALSACLAVGIGRPEEICPMLFAWDGFWQRAPSDQQQRLATYALRMLGSAAVSYGAAPPAQAAAARRGASLPRASGVVAKPAPTPHYVKACLVSACLQLLATRPQYLPAVEAFLANCGSCCPDIHLTLLNAVDALLSAAATGTFASLQPRPGGAAPHRLRGSPGGGGSPRGSQRSTFAGMLQRVAKTVSKKLSPGGSPGEPGSPQQQAKGAARAPRELPAAAEASPYRLASPYCLAAPQPPCTLQSWEEAEAWLWDSRTWAALSANMLAHDPMAYRSLLLRLAQSGGAVLPMGTLRLLAAYATQYQGEQPGHELPAKEAGNCVLAICQAAAMTHLLIGPAGAAPASARKQAAAALAGRGRTPTRAGEEASVHSVHSVQQPRGASPGTASADGTATPQWTVQQEEVAAAMQAVLAALTSHSPAESVRRRAQGFLDLLANPCAWDLRLRMGTMAKMLGGYFSDAVSMANYL</sequence>
<organism evidence="3">
    <name type="scientific">Chlorella variabilis</name>
    <name type="common">Green alga</name>
    <dbReference type="NCBI Taxonomy" id="554065"/>
    <lineage>
        <taxon>Eukaryota</taxon>
        <taxon>Viridiplantae</taxon>
        <taxon>Chlorophyta</taxon>
        <taxon>core chlorophytes</taxon>
        <taxon>Trebouxiophyceae</taxon>
        <taxon>Chlorellales</taxon>
        <taxon>Chlorellaceae</taxon>
        <taxon>Chlorella clade</taxon>
        <taxon>Chlorella</taxon>
    </lineage>
</organism>
<evidence type="ECO:0000256" key="1">
    <source>
        <dbReference type="SAM" id="MobiDB-lite"/>
    </source>
</evidence>
<feature type="region of interest" description="Disordered" evidence="1">
    <location>
        <begin position="317"/>
        <end position="340"/>
    </location>
</feature>
<proteinExistence type="predicted"/>
<dbReference type="PANTHER" id="PTHR34033:SF1">
    <property type="entry name" value="AP-5 COMPLEX SUBUNIT BETA-1"/>
    <property type="match status" value="1"/>
</dbReference>
<dbReference type="OrthoDB" id="510685at2759"/>
<gene>
    <name evidence="2" type="ORF">CHLNCDRAFT_56478</name>
</gene>
<protein>
    <submittedName>
        <fullName evidence="2">Expressed protein</fullName>
    </submittedName>
</protein>
<feature type="region of interest" description="Disordered" evidence="1">
    <location>
        <begin position="763"/>
        <end position="794"/>
    </location>
</feature>